<name>A0A9P8QSR1_9HYPO</name>
<gene>
    <name evidence="1" type="ORF">Trco_000845</name>
</gene>
<dbReference type="AlphaFoldDB" id="A0A9P8QSR1"/>
<dbReference type="EMBL" id="JAIWOZ010000001">
    <property type="protein sequence ID" value="KAH6610825.1"/>
    <property type="molecule type" value="Genomic_DNA"/>
</dbReference>
<evidence type="ECO:0008006" key="3">
    <source>
        <dbReference type="Google" id="ProtNLM"/>
    </source>
</evidence>
<dbReference type="OrthoDB" id="40579at2759"/>
<reference evidence="1" key="1">
    <citation type="submission" date="2021-08" db="EMBL/GenBank/DDBJ databases">
        <title>Chromosome-Level Trichoderma cornu-damae using Hi-C Data.</title>
        <authorList>
            <person name="Kim C.S."/>
        </authorList>
    </citation>
    <scope>NUCLEOTIDE SEQUENCE</scope>
    <source>
        <strain evidence="1">KA19-0412C</strain>
    </source>
</reference>
<evidence type="ECO:0000313" key="2">
    <source>
        <dbReference type="Proteomes" id="UP000827724"/>
    </source>
</evidence>
<proteinExistence type="predicted"/>
<evidence type="ECO:0000313" key="1">
    <source>
        <dbReference type="EMBL" id="KAH6610825.1"/>
    </source>
</evidence>
<dbReference type="Proteomes" id="UP000827724">
    <property type="component" value="Unassembled WGS sequence"/>
</dbReference>
<accession>A0A9P8QSR1</accession>
<sequence length="270" mass="29628">MDQELSLFADAEQTLSASDLERPLPDPNLPWDARGILQTSKFLLETQRLLRAWHNLAVEACNDNNAHARDAALGLILYHFICLNLTASFADIERLASRESLGASSWQQSLQTERCIRSRQETIFHSGQALRYLRAVNADARPWWWPTAVHRAILTLWAASTLGLSPWRQGSVDTQPGASMPASELSVVAIDNTAPENPAFGDANWSEKHMLVLARQDEGAVALSDAMGILQYGISLINSFPGSVEGEAVVAKLKALGQVWKGSNGSHVYL</sequence>
<protein>
    <recommendedName>
        <fullName evidence="3">Transcription factor domain-containing protein</fullName>
    </recommendedName>
</protein>
<organism evidence="1 2">
    <name type="scientific">Trichoderma cornu-damae</name>
    <dbReference type="NCBI Taxonomy" id="654480"/>
    <lineage>
        <taxon>Eukaryota</taxon>
        <taxon>Fungi</taxon>
        <taxon>Dikarya</taxon>
        <taxon>Ascomycota</taxon>
        <taxon>Pezizomycotina</taxon>
        <taxon>Sordariomycetes</taxon>
        <taxon>Hypocreomycetidae</taxon>
        <taxon>Hypocreales</taxon>
        <taxon>Hypocreaceae</taxon>
        <taxon>Trichoderma</taxon>
    </lineage>
</organism>
<comment type="caution">
    <text evidence="1">The sequence shown here is derived from an EMBL/GenBank/DDBJ whole genome shotgun (WGS) entry which is preliminary data.</text>
</comment>
<keyword evidence="2" id="KW-1185">Reference proteome</keyword>